<accession>A0A814J611</accession>
<dbReference type="Pfam" id="PF02933">
    <property type="entry name" value="CDC48_2"/>
    <property type="match status" value="1"/>
</dbReference>
<dbReference type="GO" id="GO:0005524">
    <property type="term" value="F:ATP binding"/>
    <property type="evidence" value="ECO:0007669"/>
    <property type="project" value="UniProtKB-KW"/>
</dbReference>
<dbReference type="Gene3D" id="6.10.20.150">
    <property type="match status" value="1"/>
</dbReference>
<evidence type="ECO:0000256" key="6">
    <source>
        <dbReference type="SAM" id="MobiDB-lite"/>
    </source>
</evidence>
<dbReference type="SUPFAM" id="SSF52540">
    <property type="entry name" value="P-loop containing nucleoside triphosphate hydrolases"/>
    <property type="match status" value="2"/>
</dbReference>
<dbReference type="InterPro" id="IPR041569">
    <property type="entry name" value="AAA_lid_3"/>
</dbReference>
<comment type="catalytic activity">
    <reaction evidence="5">
        <text>ATP + H2O = ADP + phosphate + H(+)</text>
        <dbReference type="Rhea" id="RHEA:13065"/>
        <dbReference type="ChEBI" id="CHEBI:15377"/>
        <dbReference type="ChEBI" id="CHEBI:15378"/>
        <dbReference type="ChEBI" id="CHEBI:30616"/>
        <dbReference type="ChEBI" id="CHEBI:43474"/>
        <dbReference type="ChEBI" id="CHEBI:456216"/>
        <dbReference type="EC" id="3.6.4.6"/>
    </reaction>
</comment>
<dbReference type="GO" id="GO:0031593">
    <property type="term" value="F:polyubiquitin modification-dependent protein binding"/>
    <property type="evidence" value="ECO:0007669"/>
    <property type="project" value="TreeGrafter"/>
</dbReference>
<dbReference type="PANTHER" id="PTHR23077:SF171">
    <property type="entry name" value="NUCLEAR VALOSIN-CONTAINING PROTEIN-LIKE"/>
    <property type="match status" value="1"/>
</dbReference>
<evidence type="ECO:0000313" key="12">
    <source>
        <dbReference type="Proteomes" id="UP000663832"/>
    </source>
</evidence>
<feature type="region of interest" description="Disordered" evidence="6">
    <location>
        <begin position="748"/>
        <end position="768"/>
    </location>
</feature>
<dbReference type="FunFam" id="1.10.8.60:FF:000079">
    <property type="entry name" value="Cell division cycle protein 48 homologue"/>
    <property type="match status" value="1"/>
</dbReference>
<evidence type="ECO:0000259" key="9">
    <source>
        <dbReference type="SMART" id="SM01073"/>
    </source>
</evidence>
<feature type="domain" description="AAA+ ATPase" evidence="7">
    <location>
        <begin position="508"/>
        <end position="643"/>
    </location>
</feature>
<dbReference type="InterPro" id="IPR027417">
    <property type="entry name" value="P-loop_NTPase"/>
</dbReference>
<feature type="domain" description="AAA+ ATPase" evidence="7">
    <location>
        <begin position="238"/>
        <end position="371"/>
    </location>
</feature>
<dbReference type="Pfam" id="PF17862">
    <property type="entry name" value="AAA_lid_3"/>
    <property type="match status" value="2"/>
</dbReference>
<dbReference type="OrthoDB" id="10294602at2759"/>
<comment type="caution">
    <text evidence="10">The sequence shown here is derived from an EMBL/GenBank/DDBJ whole genome shotgun (WGS) entry which is preliminary data.</text>
</comment>
<dbReference type="Gene3D" id="3.10.330.10">
    <property type="match status" value="1"/>
</dbReference>
<dbReference type="Pfam" id="PF00004">
    <property type="entry name" value="AAA"/>
    <property type="match status" value="2"/>
</dbReference>
<keyword evidence="4" id="KW-0175">Coiled coil</keyword>
<dbReference type="InterPro" id="IPR029067">
    <property type="entry name" value="CDC48_domain_2-like_sf"/>
</dbReference>
<dbReference type="FunFam" id="2.40.40.20:FF:000003">
    <property type="entry name" value="Transitional endoplasmic reticulum ATPase"/>
    <property type="match status" value="1"/>
</dbReference>
<keyword evidence="12" id="KW-1185">Reference proteome</keyword>
<name>A0A814J611_9BILA</name>
<dbReference type="AlphaFoldDB" id="A0A814J611"/>
<dbReference type="GO" id="GO:0005634">
    <property type="term" value="C:nucleus"/>
    <property type="evidence" value="ECO:0007669"/>
    <property type="project" value="TreeGrafter"/>
</dbReference>
<keyword evidence="2" id="KW-0547">Nucleotide-binding</keyword>
<dbReference type="Gene3D" id="1.10.8.60">
    <property type="match status" value="1"/>
</dbReference>
<dbReference type="EMBL" id="CAJNOI010000111">
    <property type="protein sequence ID" value="CAF1077488.1"/>
    <property type="molecule type" value="Genomic_DNA"/>
</dbReference>
<evidence type="ECO:0000256" key="1">
    <source>
        <dbReference type="ARBA" id="ARBA00012674"/>
    </source>
</evidence>
<dbReference type="PROSITE" id="PS00674">
    <property type="entry name" value="AAA"/>
    <property type="match status" value="1"/>
</dbReference>
<dbReference type="GO" id="GO:0030970">
    <property type="term" value="P:retrograde protein transport, ER to cytosol"/>
    <property type="evidence" value="ECO:0007669"/>
    <property type="project" value="TreeGrafter"/>
</dbReference>
<dbReference type="SUPFAM" id="SSF50692">
    <property type="entry name" value="ADC-like"/>
    <property type="match status" value="1"/>
</dbReference>
<sequence length="768" mass="87196">MSRTVDSIEWDKYQTKILNCKERPNRLIVDDAVNDDNSVVALSQSKLDELKLLRGVIVLLKGKKRRETFCIVRVDDGCPNDRIRMNRVVKSNLRVRSGDVISIEGCQDIQYGRRIDVLPIDDTIQGITDNLFKVYLKSYFLEAYRPVREGDTFIVRAGIHPVEFKVIKTDPSPYCIVAPDTVIRYKGDPIKREKEEVSLNEIGYDDIGGLRKQLAQIKEIVELPLRYPQLFQAIGFKPPRGILLYGPSGAGKTLIARAVANEIGAFFFLINGPDIMSKLAGESESTLRKVFEEAEKNSPAIIFINKLDAIAPKRERTNDEVERRIVSQLLTLMDGLIQRSHVIIMAATNRPYSIDPALRRFDHEIYIGIPDVVGRLELLCIHTKRMKLADNIDLAQIANETHGYVGADIASMCSKAALQQIREKLDVIDLEDNTIDAEILDSLIVTQENFRFALCQSYPSALRKSFITVPTTTWNDVVGLTNIKRQLERLVKYPLEYPEKFLELGMLPSRAILLYGPSGCGKTSLVKAIANHCQMKLISIKGSQLLTMSSNQSEINVYDIFVRACELAPCVLFFDEFDSIFKARGDYNYNTDRFVNEMLTEMDKMTENTNVFIIVASNQPDMIDTSFFQSGRFEQLIYVPLPDEHSRMDILKTLLIKSPVDKGFDMNFLAGVTNGFSGADLSKICQRAGKLALYESIENKSQLMICRRHFEEAMKLARRSVNDNEVQKYEIFASKYNDIISSNQDLVSVNNQDQNRSDDDNLYKQTKE</sequence>
<evidence type="ECO:0000256" key="2">
    <source>
        <dbReference type="ARBA" id="ARBA00022741"/>
    </source>
</evidence>
<dbReference type="Pfam" id="PF02359">
    <property type="entry name" value="CDC48_N"/>
    <property type="match status" value="1"/>
</dbReference>
<dbReference type="GO" id="GO:0034098">
    <property type="term" value="C:VCP-NPL4-UFD1 AAA ATPase complex"/>
    <property type="evidence" value="ECO:0007669"/>
    <property type="project" value="TreeGrafter"/>
</dbReference>
<dbReference type="InterPro" id="IPR003960">
    <property type="entry name" value="ATPase_AAA_CS"/>
</dbReference>
<evidence type="ECO:0000256" key="4">
    <source>
        <dbReference type="ARBA" id="ARBA00023054"/>
    </source>
</evidence>
<dbReference type="Gene3D" id="2.40.40.20">
    <property type="match status" value="1"/>
</dbReference>
<evidence type="ECO:0000256" key="3">
    <source>
        <dbReference type="ARBA" id="ARBA00022840"/>
    </source>
</evidence>
<feature type="domain" description="CDC48" evidence="8">
    <location>
        <begin position="126"/>
        <end position="192"/>
    </location>
</feature>
<protein>
    <recommendedName>
        <fullName evidence="1">vesicle-fusing ATPase</fullName>
        <ecNumber evidence="1">3.6.4.6</ecNumber>
    </recommendedName>
</protein>
<evidence type="ECO:0000259" key="8">
    <source>
        <dbReference type="SMART" id="SM01072"/>
    </source>
</evidence>
<evidence type="ECO:0000313" key="10">
    <source>
        <dbReference type="EMBL" id="CAF1033057.1"/>
    </source>
</evidence>
<proteinExistence type="predicted"/>
<dbReference type="InterPro" id="IPR003593">
    <property type="entry name" value="AAA+_ATPase"/>
</dbReference>
<dbReference type="SMART" id="SM01072">
    <property type="entry name" value="CDC48_2"/>
    <property type="match status" value="1"/>
</dbReference>
<dbReference type="GO" id="GO:0016887">
    <property type="term" value="F:ATP hydrolysis activity"/>
    <property type="evidence" value="ECO:0007669"/>
    <property type="project" value="InterPro"/>
</dbReference>
<gene>
    <name evidence="11" type="ORF">BJG266_LOCUS20067</name>
    <name evidence="10" type="ORF">QVE165_LOCUS16647</name>
</gene>
<dbReference type="EC" id="3.6.4.6" evidence="1"/>
<dbReference type="InterPro" id="IPR003338">
    <property type="entry name" value="CDC4_N-term_subdom"/>
</dbReference>
<dbReference type="EMBL" id="CAJNOM010000094">
    <property type="protein sequence ID" value="CAF1033057.1"/>
    <property type="molecule type" value="Genomic_DNA"/>
</dbReference>
<dbReference type="Proteomes" id="UP000663832">
    <property type="component" value="Unassembled WGS sequence"/>
</dbReference>
<dbReference type="Gene3D" id="3.40.50.300">
    <property type="entry name" value="P-loop containing nucleotide triphosphate hydrolases"/>
    <property type="match status" value="2"/>
</dbReference>
<dbReference type="SMART" id="SM01073">
    <property type="entry name" value="CDC48_N"/>
    <property type="match status" value="1"/>
</dbReference>
<evidence type="ECO:0000313" key="11">
    <source>
        <dbReference type="EMBL" id="CAF1077488.1"/>
    </source>
</evidence>
<dbReference type="InterPro" id="IPR050168">
    <property type="entry name" value="AAA_ATPase_domain"/>
</dbReference>
<feature type="domain" description="CDC48 N-terminal subdomain" evidence="9">
    <location>
        <begin position="26"/>
        <end position="109"/>
    </location>
</feature>
<dbReference type="FunFam" id="3.40.50.300:FF:000012">
    <property type="entry name" value="Transitional endoplasmic reticulum ATPase"/>
    <property type="match status" value="1"/>
</dbReference>
<dbReference type="InterPro" id="IPR009010">
    <property type="entry name" value="Asp_de-COase-like_dom_sf"/>
</dbReference>
<dbReference type="FunFam" id="3.10.330.10:FF:000001">
    <property type="entry name" value="Cell division control 48"/>
    <property type="match status" value="1"/>
</dbReference>
<organism evidence="10 12">
    <name type="scientific">Adineta steineri</name>
    <dbReference type="NCBI Taxonomy" id="433720"/>
    <lineage>
        <taxon>Eukaryota</taxon>
        <taxon>Metazoa</taxon>
        <taxon>Spiralia</taxon>
        <taxon>Gnathifera</taxon>
        <taxon>Rotifera</taxon>
        <taxon>Eurotatoria</taxon>
        <taxon>Bdelloidea</taxon>
        <taxon>Adinetida</taxon>
        <taxon>Adinetidae</taxon>
        <taxon>Adineta</taxon>
    </lineage>
</organism>
<dbReference type="PANTHER" id="PTHR23077">
    <property type="entry name" value="AAA-FAMILY ATPASE"/>
    <property type="match status" value="1"/>
</dbReference>
<dbReference type="InterPro" id="IPR003959">
    <property type="entry name" value="ATPase_AAA_core"/>
</dbReference>
<feature type="compositionally biased region" description="Basic and acidic residues" evidence="6">
    <location>
        <begin position="755"/>
        <end position="768"/>
    </location>
</feature>
<evidence type="ECO:0000256" key="5">
    <source>
        <dbReference type="ARBA" id="ARBA00048883"/>
    </source>
</evidence>
<reference evidence="10" key="1">
    <citation type="submission" date="2021-02" db="EMBL/GenBank/DDBJ databases">
        <authorList>
            <person name="Nowell W R."/>
        </authorList>
    </citation>
    <scope>NUCLEOTIDE SEQUENCE</scope>
</reference>
<dbReference type="FunFam" id="3.40.50.300:FF:001025">
    <property type="entry name" value="ATPase family, AAA domain-containing 2B"/>
    <property type="match status" value="1"/>
</dbReference>
<dbReference type="GO" id="GO:0005829">
    <property type="term" value="C:cytosol"/>
    <property type="evidence" value="ECO:0007669"/>
    <property type="project" value="TreeGrafter"/>
</dbReference>
<dbReference type="SUPFAM" id="SSF54585">
    <property type="entry name" value="Cdc48 domain 2-like"/>
    <property type="match status" value="1"/>
</dbReference>
<dbReference type="GO" id="GO:0051228">
    <property type="term" value="P:mitotic spindle disassembly"/>
    <property type="evidence" value="ECO:0007669"/>
    <property type="project" value="TreeGrafter"/>
</dbReference>
<dbReference type="Proteomes" id="UP000663877">
    <property type="component" value="Unassembled WGS sequence"/>
</dbReference>
<dbReference type="SMART" id="SM00382">
    <property type="entry name" value="AAA"/>
    <property type="match status" value="2"/>
</dbReference>
<dbReference type="GO" id="GO:0097352">
    <property type="term" value="P:autophagosome maturation"/>
    <property type="evidence" value="ECO:0007669"/>
    <property type="project" value="TreeGrafter"/>
</dbReference>
<keyword evidence="3" id="KW-0067">ATP-binding</keyword>
<evidence type="ECO:0000259" key="7">
    <source>
        <dbReference type="SMART" id="SM00382"/>
    </source>
</evidence>
<dbReference type="InterPro" id="IPR004201">
    <property type="entry name" value="Cdc48_dom2"/>
</dbReference>